<keyword evidence="3" id="KW-1185">Reference proteome</keyword>
<evidence type="ECO:0000313" key="2">
    <source>
        <dbReference type="EMBL" id="KAI7798811.1"/>
    </source>
</evidence>
<dbReference type="Proteomes" id="UP001059041">
    <property type="component" value="Linkage Group LG16"/>
</dbReference>
<comment type="caution">
    <text evidence="2">The sequence shown here is derived from an EMBL/GenBank/DDBJ whole genome shotgun (WGS) entry which is preliminary data.</text>
</comment>
<feature type="region of interest" description="Disordered" evidence="1">
    <location>
        <begin position="530"/>
        <end position="549"/>
    </location>
</feature>
<protein>
    <submittedName>
        <fullName evidence="2">Uncharacterized protein</fullName>
    </submittedName>
</protein>
<accession>A0A9W7WGH5</accession>
<sequence>CSASSHAGRNSHLYNAISSYLHNVNRAQPIIGLNSIMEMWTFNQPAVYFCDVCFLRIVKTDIRNHIMGSLHRYNYIKSRHAHGWRSYTDLSLLARPLMDLATIVEKKEGTGDVQVLCVDEIIYKELTSWPVPAAFSKLNKIKNPQDPNQLQSIIHDTLVTGVQGLQEFENRDDITTESTAPTQHVSTSPVMSKCSVISEPRSQLSHPRQTPLHPRTSSPVTPLFQYQDTVHHVARPPGHWGPIPWQNEAGGTGFSHPFGVGYSVHTAQTAYAYEAQLQTSSFNVSHMVPEKTQNVTNRQEFFNYEGLIATPEPVSFIEPIITQRRAFESPFLFDLTQLYDEVESQEPVSTDFDAHVETQSHTSVEKKIPLPSRNSATQTRNLSDQIQSIEDSPETYNGKKPLIGLQAVIKCQSVDGNPPPCCYLCQLCSLKLKKKTILSHLTGCQHQRNYIKVLHPQLFSKIKHQRCNINEMLEDVAMQLEREDGRGQIKVMRLSSCLISEVLHRDYQWCMKVLNCGASLELFNKMTNKTTGHSQDLKRPAESIQSPLNEDRAPLSTHQMSKKMKNVHPANVTCTKSVKNPVFKVSLSLQEGPVVIERDPLRVTATVAPEIEDQSHNATYTDNNAMTLEINRQSEVQTCIHGCPLTVFNPAEIWNTPWFSDGNVFTEANIPSLTYTHTEVSRVDGRMFEDQAMSPMSPAPYAYEEQFDHSQAIQVVEPSLRREDCGSLENMVSVTYEDWPVQDFNDNDWILQRQIAGAGASDLHEYTRYMWD</sequence>
<evidence type="ECO:0000313" key="3">
    <source>
        <dbReference type="Proteomes" id="UP001059041"/>
    </source>
</evidence>
<name>A0A9W7WGH5_TRIRA</name>
<feature type="compositionally biased region" description="Polar residues" evidence="1">
    <location>
        <begin position="176"/>
        <end position="190"/>
    </location>
</feature>
<gene>
    <name evidence="2" type="ORF">IRJ41_015856</name>
</gene>
<organism evidence="2 3">
    <name type="scientific">Triplophysa rosa</name>
    <name type="common">Cave loach</name>
    <dbReference type="NCBI Taxonomy" id="992332"/>
    <lineage>
        <taxon>Eukaryota</taxon>
        <taxon>Metazoa</taxon>
        <taxon>Chordata</taxon>
        <taxon>Craniata</taxon>
        <taxon>Vertebrata</taxon>
        <taxon>Euteleostomi</taxon>
        <taxon>Actinopterygii</taxon>
        <taxon>Neopterygii</taxon>
        <taxon>Teleostei</taxon>
        <taxon>Ostariophysi</taxon>
        <taxon>Cypriniformes</taxon>
        <taxon>Nemacheilidae</taxon>
        <taxon>Triplophysa</taxon>
    </lineage>
</organism>
<feature type="region of interest" description="Disordered" evidence="1">
    <location>
        <begin position="171"/>
        <end position="218"/>
    </location>
</feature>
<dbReference type="AlphaFoldDB" id="A0A9W7WGH5"/>
<proteinExistence type="predicted"/>
<dbReference type="EMBL" id="JAFHDT010000016">
    <property type="protein sequence ID" value="KAI7798811.1"/>
    <property type="molecule type" value="Genomic_DNA"/>
</dbReference>
<evidence type="ECO:0000256" key="1">
    <source>
        <dbReference type="SAM" id="MobiDB-lite"/>
    </source>
</evidence>
<feature type="non-terminal residue" evidence="2">
    <location>
        <position position="772"/>
    </location>
</feature>
<reference evidence="2" key="1">
    <citation type="submission" date="2021-02" db="EMBL/GenBank/DDBJ databases">
        <title>Comparative genomics reveals that relaxation of natural selection precedes convergent phenotypic evolution of cavefish.</title>
        <authorList>
            <person name="Peng Z."/>
        </authorList>
    </citation>
    <scope>NUCLEOTIDE SEQUENCE</scope>
    <source>
        <tissue evidence="2">Muscle</tissue>
    </source>
</reference>